<accession>A0AA35WYG4</accession>
<dbReference type="PROSITE" id="PS51379">
    <property type="entry name" value="4FE4S_FER_2"/>
    <property type="match status" value="2"/>
</dbReference>
<keyword evidence="5" id="KW-0408">Iron</keyword>
<dbReference type="GO" id="GO:0048038">
    <property type="term" value="F:quinone binding"/>
    <property type="evidence" value="ECO:0007669"/>
    <property type="project" value="UniProtKB-KW"/>
</dbReference>
<dbReference type="Proteomes" id="UP001174909">
    <property type="component" value="Unassembled WGS sequence"/>
</dbReference>
<keyword evidence="8" id="KW-0830">Ubiquinone</keyword>
<keyword evidence="7" id="KW-0520">NAD</keyword>
<keyword evidence="2" id="KW-0479">Metal-binding</keyword>
<dbReference type="PANTHER" id="PTHR10849:SF24">
    <property type="entry name" value="NADH-QUINONE OXIDOREDUCTASE SUBUNIT I 2"/>
    <property type="match status" value="1"/>
</dbReference>
<dbReference type="InterPro" id="IPR010226">
    <property type="entry name" value="NADH_quinone_OxRdtase_chainI"/>
</dbReference>
<dbReference type="Pfam" id="PF12838">
    <property type="entry name" value="Fer4_7"/>
    <property type="match status" value="1"/>
</dbReference>
<keyword evidence="4" id="KW-1278">Translocase</keyword>
<evidence type="ECO:0000313" key="11">
    <source>
        <dbReference type="EMBL" id="CAI8038543.1"/>
    </source>
</evidence>
<reference evidence="11" key="1">
    <citation type="submission" date="2023-03" db="EMBL/GenBank/DDBJ databases">
        <authorList>
            <person name="Steffen K."/>
            <person name="Cardenas P."/>
        </authorList>
    </citation>
    <scope>NUCLEOTIDE SEQUENCE</scope>
</reference>
<evidence type="ECO:0000256" key="2">
    <source>
        <dbReference type="ARBA" id="ARBA00022723"/>
    </source>
</evidence>
<evidence type="ECO:0000256" key="9">
    <source>
        <dbReference type="ARBA" id="ARBA00023136"/>
    </source>
</evidence>
<keyword evidence="12" id="KW-1185">Reference proteome</keyword>
<evidence type="ECO:0000256" key="6">
    <source>
        <dbReference type="ARBA" id="ARBA00023014"/>
    </source>
</evidence>
<evidence type="ECO:0000256" key="3">
    <source>
        <dbReference type="ARBA" id="ARBA00022737"/>
    </source>
</evidence>
<feature type="domain" description="4Fe-4S ferredoxin-type" evidence="10">
    <location>
        <begin position="34"/>
        <end position="67"/>
    </location>
</feature>
<evidence type="ECO:0000256" key="1">
    <source>
        <dbReference type="ARBA" id="ARBA00022719"/>
    </source>
</evidence>
<dbReference type="Gene3D" id="3.30.70.3270">
    <property type="match status" value="1"/>
</dbReference>
<keyword evidence="1" id="KW-0874">Quinone</keyword>
<dbReference type="GO" id="GO:0016651">
    <property type="term" value="F:oxidoreductase activity, acting on NAD(P)H"/>
    <property type="evidence" value="ECO:0007669"/>
    <property type="project" value="InterPro"/>
</dbReference>
<dbReference type="EMBL" id="CASHTH010002999">
    <property type="protein sequence ID" value="CAI8038543.1"/>
    <property type="molecule type" value="Genomic_DNA"/>
</dbReference>
<sequence>MLTLASTFNGLRKPVTREYPDVPTPVQPRFMGFPALTWDGDVGEPFCTGCMVCIRNCPTQCMSASMMDNPLNEEGKSSRRKIVDYFEINLNRCILCGICVELCNFDAIVMSHEHEMSTYERNGDRVALPALLDIGKKYQQDTNWIPPTVLAKAKKEAEDAAKAAEAVAAGQEVD</sequence>
<dbReference type="AlphaFoldDB" id="A0AA35WYG4"/>
<evidence type="ECO:0000256" key="4">
    <source>
        <dbReference type="ARBA" id="ARBA00022967"/>
    </source>
</evidence>
<organism evidence="11 12">
    <name type="scientific">Geodia barretti</name>
    <name type="common">Barrett's horny sponge</name>
    <dbReference type="NCBI Taxonomy" id="519541"/>
    <lineage>
        <taxon>Eukaryota</taxon>
        <taxon>Metazoa</taxon>
        <taxon>Porifera</taxon>
        <taxon>Demospongiae</taxon>
        <taxon>Heteroscleromorpha</taxon>
        <taxon>Tetractinellida</taxon>
        <taxon>Astrophorina</taxon>
        <taxon>Geodiidae</taxon>
        <taxon>Geodia</taxon>
    </lineage>
</organism>
<evidence type="ECO:0000259" key="10">
    <source>
        <dbReference type="PROSITE" id="PS51379"/>
    </source>
</evidence>
<dbReference type="PANTHER" id="PTHR10849">
    <property type="entry name" value="NADH DEHYDROGENASE UBIQUINONE IRON-SULFUR PROTEIN 8, MITOCHONDRIAL"/>
    <property type="match status" value="1"/>
</dbReference>
<evidence type="ECO:0000313" key="12">
    <source>
        <dbReference type="Proteomes" id="UP001174909"/>
    </source>
</evidence>
<name>A0AA35WYG4_GEOBA</name>
<evidence type="ECO:0000256" key="8">
    <source>
        <dbReference type="ARBA" id="ARBA00023075"/>
    </source>
</evidence>
<evidence type="ECO:0000256" key="7">
    <source>
        <dbReference type="ARBA" id="ARBA00023027"/>
    </source>
</evidence>
<keyword evidence="3" id="KW-0677">Repeat</keyword>
<proteinExistence type="predicted"/>
<dbReference type="SUPFAM" id="SSF54862">
    <property type="entry name" value="4Fe-4S ferredoxins"/>
    <property type="match status" value="1"/>
</dbReference>
<keyword evidence="6" id="KW-0411">Iron-sulfur</keyword>
<keyword evidence="9" id="KW-0472">Membrane</keyword>
<dbReference type="InterPro" id="IPR017896">
    <property type="entry name" value="4Fe4S_Fe-S-bd"/>
</dbReference>
<feature type="domain" description="4Fe-4S ferredoxin-type" evidence="10">
    <location>
        <begin position="84"/>
        <end position="113"/>
    </location>
</feature>
<dbReference type="GO" id="GO:0046872">
    <property type="term" value="F:metal ion binding"/>
    <property type="evidence" value="ECO:0007669"/>
    <property type="project" value="UniProtKB-KW"/>
</dbReference>
<protein>
    <submittedName>
        <fullName evidence="11">NADH-quinone oxidoreductase subunit I 2</fullName>
    </submittedName>
</protein>
<comment type="caution">
    <text evidence="11">The sequence shown here is derived from an EMBL/GenBank/DDBJ whole genome shotgun (WGS) entry which is preliminary data.</text>
</comment>
<dbReference type="GO" id="GO:0051539">
    <property type="term" value="F:4 iron, 4 sulfur cluster binding"/>
    <property type="evidence" value="ECO:0007669"/>
    <property type="project" value="InterPro"/>
</dbReference>
<gene>
    <name evidence="11" type="ORF">GBAR_LOCUS21488</name>
</gene>
<evidence type="ECO:0000256" key="5">
    <source>
        <dbReference type="ARBA" id="ARBA00023004"/>
    </source>
</evidence>
<dbReference type="GO" id="GO:0016020">
    <property type="term" value="C:membrane"/>
    <property type="evidence" value="ECO:0007669"/>
    <property type="project" value="InterPro"/>
</dbReference>